<feature type="domain" description="Ankyrin repeat" evidence="9">
    <location>
        <begin position="408"/>
        <end position="510"/>
    </location>
</feature>
<evidence type="ECO:0000256" key="1">
    <source>
        <dbReference type="ARBA" id="ARBA00004586"/>
    </source>
</evidence>
<evidence type="ECO:0000256" key="3">
    <source>
        <dbReference type="ARBA" id="ARBA00022824"/>
    </source>
</evidence>
<comment type="caution">
    <text evidence="10">The sequence shown here is derived from an EMBL/GenBank/DDBJ whole genome shotgun (WGS) entry which is preliminary data.</text>
</comment>
<protein>
    <recommendedName>
        <fullName evidence="9">Ankyrin repeat domain-containing protein</fullName>
    </recommendedName>
</protein>
<keyword evidence="6" id="KW-0143">Chaperone</keyword>
<evidence type="ECO:0000256" key="2">
    <source>
        <dbReference type="ARBA" id="ARBA00022737"/>
    </source>
</evidence>
<comment type="function">
    <text evidence="7">Acts as a molecular chaperone for G protein-coupled receptors, regulating their biogenesis and exit from the ER.</text>
</comment>
<accession>A0AAU9IA47</accession>
<proteinExistence type="predicted"/>
<feature type="repeat" description="ANK" evidence="8">
    <location>
        <begin position="127"/>
        <end position="164"/>
    </location>
</feature>
<dbReference type="GO" id="GO:0005789">
    <property type="term" value="C:endoplasmic reticulum membrane"/>
    <property type="evidence" value="ECO:0007669"/>
    <property type="project" value="UniProtKB-SubCell"/>
</dbReference>
<dbReference type="Proteomes" id="UP001162131">
    <property type="component" value="Unassembled WGS sequence"/>
</dbReference>
<keyword evidence="4 8" id="KW-0040">ANK repeat</keyword>
<dbReference type="Pfam" id="PF11904">
    <property type="entry name" value="ANKRD13_C"/>
    <property type="match status" value="2"/>
</dbReference>
<dbReference type="InterPro" id="IPR055285">
    <property type="entry name" value="ANKRD13_C"/>
</dbReference>
<gene>
    <name evidence="10" type="ORF">BSTOLATCC_MIC1149</name>
</gene>
<keyword evidence="3" id="KW-0256">Endoplasmic reticulum</keyword>
<dbReference type="InterPro" id="IPR036770">
    <property type="entry name" value="Ankyrin_rpt-contain_sf"/>
</dbReference>
<evidence type="ECO:0000313" key="10">
    <source>
        <dbReference type="EMBL" id="CAG9310296.1"/>
    </source>
</evidence>
<dbReference type="PANTHER" id="PTHR12447:SF25">
    <property type="entry name" value="ANKYRIN REPEAT DOMAIN-CONTAINING PROTEIN 13C"/>
    <property type="match status" value="1"/>
</dbReference>
<evidence type="ECO:0000256" key="6">
    <source>
        <dbReference type="ARBA" id="ARBA00023186"/>
    </source>
</evidence>
<organism evidence="10 11">
    <name type="scientific">Blepharisma stoltei</name>
    <dbReference type="NCBI Taxonomy" id="1481888"/>
    <lineage>
        <taxon>Eukaryota</taxon>
        <taxon>Sar</taxon>
        <taxon>Alveolata</taxon>
        <taxon>Ciliophora</taxon>
        <taxon>Postciliodesmatophora</taxon>
        <taxon>Heterotrichea</taxon>
        <taxon>Heterotrichida</taxon>
        <taxon>Blepharismidae</taxon>
        <taxon>Blepharisma</taxon>
    </lineage>
</organism>
<dbReference type="SMART" id="SM00248">
    <property type="entry name" value="ANK"/>
    <property type="match status" value="2"/>
</dbReference>
<evidence type="ECO:0000256" key="4">
    <source>
        <dbReference type="ARBA" id="ARBA00023043"/>
    </source>
</evidence>
<comment type="subcellular location">
    <subcellularLocation>
        <location evidence="1">Endoplasmic reticulum membrane</location>
    </subcellularLocation>
</comment>
<dbReference type="SUPFAM" id="SSF48403">
    <property type="entry name" value="Ankyrin repeat"/>
    <property type="match status" value="1"/>
</dbReference>
<dbReference type="AlphaFoldDB" id="A0AAU9IA47"/>
<dbReference type="Pfam" id="PF12796">
    <property type="entry name" value="Ank_2"/>
    <property type="match status" value="1"/>
</dbReference>
<dbReference type="Gene3D" id="1.25.40.20">
    <property type="entry name" value="Ankyrin repeat-containing domain"/>
    <property type="match status" value="1"/>
</dbReference>
<dbReference type="PANTHER" id="PTHR12447">
    <property type="entry name" value="ANKYRIN REPEAT DOMAIN-CONTAINING PROTEIN 13"/>
    <property type="match status" value="1"/>
</dbReference>
<dbReference type="InterPro" id="IPR021832">
    <property type="entry name" value="ANKRD13"/>
</dbReference>
<reference evidence="10" key="1">
    <citation type="submission" date="2021-09" db="EMBL/GenBank/DDBJ databases">
        <authorList>
            <consortium name="AG Swart"/>
            <person name="Singh M."/>
            <person name="Singh A."/>
            <person name="Seah K."/>
            <person name="Emmerich C."/>
        </authorList>
    </citation>
    <scope>NUCLEOTIDE SEQUENCE</scope>
    <source>
        <strain evidence="10">ATCC30299</strain>
    </source>
</reference>
<keyword evidence="2" id="KW-0677">Repeat</keyword>
<dbReference type="PROSITE" id="PS50088">
    <property type="entry name" value="ANK_REPEAT"/>
    <property type="match status" value="1"/>
</dbReference>
<evidence type="ECO:0000313" key="11">
    <source>
        <dbReference type="Proteomes" id="UP001162131"/>
    </source>
</evidence>
<evidence type="ECO:0000259" key="9">
    <source>
        <dbReference type="Pfam" id="PF11904"/>
    </source>
</evidence>
<dbReference type="InterPro" id="IPR002110">
    <property type="entry name" value="Ankyrin_rpt"/>
</dbReference>
<evidence type="ECO:0000256" key="5">
    <source>
        <dbReference type="ARBA" id="ARBA00023136"/>
    </source>
</evidence>
<keyword evidence="11" id="KW-1185">Reference proteome</keyword>
<sequence>MSLIYEDWDSSIVPSSRTLANSEKLLHNEIESNNLTSISDSDLEVPDSEVVDHAITDVSVLSFPKLKHHKIFKKHHKRLNSKLNSLVSSHPYYIHAMIYRCELKMLRELINCKPLNLPEIINFQDHHENTPLMLAIKLAQSKRDFIDIIRLLLRSGADPHIKDHNGWSVMDEAVAQKNSEIVGILFEYFHEEKMKKWEINRHLALEALESLPDFYLEIKWEFDSKVIPLIGHFTPNDTCKLWKVGKSFRLDTTLVGWKKLKSKRRNMSFFFKNNALGDKRNSVTDLIVANHSKKTLVNPLEDIDPEEKLAVIGDILKSEPIQGDLSFISYTVEPCLSWRGKPVKTKISQWNSQKFKVDFKALFKYKKKGVEQVPLSENRYFEILGTDFSESSNFEHHLPQAEAKCDINKNLVKNSKAHMWISEEFPFSLNKFLPILKLLSTSSSTMMKLYKFLSSENLTNIVPINSFPIKLDIPITMSIRAVVTFTKFQLLPSGSENFAEIPNYSIQSRKVAQKTLTCPKKRLFLANLVV</sequence>
<name>A0AAU9IA47_9CILI</name>
<evidence type="ECO:0000256" key="7">
    <source>
        <dbReference type="ARBA" id="ARBA00037107"/>
    </source>
</evidence>
<feature type="domain" description="Ankyrin repeat" evidence="9">
    <location>
        <begin position="249"/>
        <end position="403"/>
    </location>
</feature>
<evidence type="ECO:0000256" key="8">
    <source>
        <dbReference type="PROSITE-ProRule" id="PRU00023"/>
    </source>
</evidence>
<dbReference type="PROSITE" id="PS50297">
    <property type="entry name" value="ANK_REP_REGION"/>
    <property type="match status" value="1"/>
</dbReference>
<dbReference type="EMBL" id="CAJZBQ010000002">
    <property type="protein sequence ID" value="CAG9310296.1"/>
    <property type="molecule type" value="Genomic_DNA"/>
</dbReference>
<keyword evidence="5" id="KW-0472">Membrane</keyword>